<organism evidence="1 2">
    <name type="scientific">Paraburkholderia tagetis</name>
    <dbReference type="NCBI Taxonomy" id="2913261"/>
    <lineage>
        <taxon>Bacteria</taxon>
        <taxon>Pseudomonadati</taxon>
        <taxon>Pseudomonadota</taxon>
        <taxon>Betaproteobacteria</taxon>
        <taxon>Burkholderiales</taxon>
        <taxon>Burkholderiaceae</taxon>
        <taxon>Paraburkholderia</taxon>
    </lineage>
</organism>
<comment type="caution">
    <text evidence="1">The sequence shown here is derived from an EMBL/GenBank/DDBJ whole genome shotgun (WGS) entry which is preliminary data.</text>
</comment>
<evidence type="ECO:0000313" key="1">
    <source>
        <dbReference type="EMBL" id="MCG5078176.1"/>
    </source>
</evidence>
<dbReference type="EMBL" id="JAKLJA010000052">
    <property type="protein sequence ID" value="MCG5078176.1"/>
    <property type="molecule type" value="Genomic_DNA"/>
</dbReference>
<sequence>MLIAIALLLICTTNYFLYCFSPTEPAAVTPGRPESILAHAVGSIRLRRLGEIDLCRIVDSMLATVGAEAFVDQSRRLSNRLFVTSEIRVKAR</sequence>
<name>A0A9X1UMK5_9BURK</name>
<reference evidence="1" key="1">
    <citation type="submission" date="2022-01" db="EMBL/GenBank/DDBJ databases">
        <title>Genome sequence and assembly of Parabukholderia sp. RG36.</title>
        <authorList>
            <person name="Chhetri G."/>
        </authorList>
    </citation>
    <scope>NUCLEOTIDE SEQUENCE</scope>
    <source>
        <strain evidence="1">RG36</strain>
    </source>
</reference>
<accession>A0A9X1UMK5</accession>
<evidence type="ECO:0000313" key="2">
    <source>
        <dbReference type="Proteomes" id="UP001139308"/>
    </source>
</evidence>
<protein>
    <submittedName>
        <fullName evidence="1">Uncharacterized protein</fullName>
    </submittedName>
</protein>
<keyword evidence="2" id="KW-1185">Reference proteome</keyword>
<dbReference type="RefSeq" id="WP_238468131.1">
    <property type="nucleotide sequence ID" value="NZ_JAKLJA010000052.1"/>
</dbReference>
<proteinExistence type="predicted"/>
<gene>
    <name evidence="1" type="ORF">L5014_33420</name>
</gene>
<dbReference type="AlphaFoldDB" id="A0A9X1UMK5"/>
<dbReference type="Proteomes" id="UP001139308">
    <property type="component" value="Unassembled WGS sequence"/>
</dbReference>